<evidence type="ECO:0000313" key="1">
    <source>
        <dbReference type="EMBL" id="RZB85845.1"/>
    </source>
</evidence>
<name>A0A445IIA4_GLYSO</name>
<dbReference type="AlphaFoldDB" id="A0A445IIA4"/>
<comment type="caution">
    <text evidence="1">The sequence shown here is derived from an EMBL/GenBank/DDBJ whole genome shotgun (WGS) entry which is preliminary data.</text>
</comment>
<keyword evidence="2" id="KW-1185">Reference proteome</keyword>
<reference evidence="1 2" key="1">
    <citation type="submission" date="2018-09" db="EMBL/GenBank/DDBJ databases">
        <title>A high-quality reference genome of wild soybean provides a powerful tool to mine soybean genomes.</title>
        <authorList>
            <person name="Xie M."/>
            <person name="Chung C.Y.L."/>
            <person name="Li M.-W."/>
            <person name="Wong F.-L."/>
            <person name="Chan T.-F."/>
            <person name="Lam H.-M."/>
        </authorList>
    </citation>
    <scope>NUCLEOTIDE SEQUENCE [LARGE SCALE GENOMIC DNA]</scope>
    <source>
        <strain evidence="2">cv. W05</strain>
        <tissue evidence="1">Hypocotyl of etiolated seedlings</tissue>
    </source>
</reference>
<evidence type="ECO:0000313" key="2">
    <source>
        <dbReference type="Proteomes" id="UP000289340"/>
    </source>
</evidence>
<accession>A0A445IIA4</accession>
<dbReference type="EMBL" id="QZWG01000010">
    <property type="protein sequence ID" value="RZB85845.1"/>
    <property type="molecule type" value="Genomic_DNA"/>
</dbReference>
<proteinExistence type="predicted"/>
<dbReference type="Proteomes" id="UP000289340">
    <property type="component" value="Chromosome 10"/>
</dbReference>
<sequence length="148" mass="16961">MSESVRPHQCYQWRMAEHGKRPKFRLINMPLCLMVPPWQASLHKLPMAVGKKSATPFRHGGYFFNNMDRTLQLYRIEECESSVSYGLDLSEYCGRIVDVKICINLVRTWRRSVCTMHAAYNSCVDAEADVEPVPADPVKPGNVDVKQD</sequence>
<protein>
    <submittedName>
        <fullName evidence="1">Uncharacterized protein</fullName>
    </submittedName>
</protein>
<gene>
    <name evidence="1" type="ORF">D0Y65_026086</name>
</gene>
<organism evidence="1 2">
    <name type="scientific">Glycine soja</name>
    <name type="common">Wild soybean</name>
    <dbReference type="NCBI Taxonomy" id="3848"/>
    <lineage>
        <taxon>Eukaryota</taxon>
        <taxon>Viridiplantae</taxon>
        <taxon>Streptophyta</taxon>
        <taxon>Embryophyta</taxon>
        <taxon>Tracheophyta</taxon>
        <taxon>Spermatophyta</taxon>
        <taxon>Magnoliopsida</taxon>
        <taxon>eudicotyledons</taxon>
        <taxon>Gunneridae</taxon>
        <taxon>Pentapetalae</taxon>
        <taxon>rosids</taxon>
        <taxon>fabids</taxon>
        <taxon>Fabales</taxon>
        <taxon>Fabaceae</taxon>
        <taxon>Papilionoideae</taxon>
        <taxon>50 kb inversion clade</taxon>
        <taxon>NPAAA clade</taxon>
        <taxon>indigoferoid/millettioid clade</taxon>
        <taxon>Phaseoleae</taxon>
        <taxon>Glycine</taxon>
        <taxon>Glycine subgen. Soja</taxon>
    </lineage>
</organism>